<accession>A0A6C2YVM7</accession>
<evidence type="ECO:0000256" key="1">
    <source>
        <dbReference type="SAM" id="MobiDB-lite"/>
    </source>
</evidence>
<protein>
    <submittedName>
        <fullName evidence="2">: BON</fullName>
    </submittedName>
</protein>
<dbReference type="Proteomes" id="UP000464378">
    <property type="component" value="Chromosome"/>
</dbReference>
<dbReference type="InParanoid" id="A0A6C2YVM7"/>
<evidence type="ECO:0000313" key="2">
    <source>
        <dbReference type="EMBL" id="VIP04922.1"/>
    </source>
</evidence>
<dbReference type="AlphaFoldDB" id="A0A6C2YVM7"/>
<reference evidence="2" key="1">
    <citation type="submission" date="2019-04" db="EMBL/GenBank/DDBJ databases">
        <authorList>
            <consortium name="Science for Life Laboratories"/>
        </authorList>
    </citation>
    <scope>NUCLEOTIDE SEQUENCE</scope>
    <source>
        <strain evidence="2">MBLW1</strain>
    </source>
</reference>
<dbReference type="RefSeq" id="WP_232056323.1">
    <property type="nucleotide sequence ID" value="NZ_LR593887.1"/>
</dbReference>
<dbReference type="EMBL" id="LR593887">
    <property type="protein sequence ID" value="VTS07203.1"/>
    <property type="molecule type" value="Genomic_DNA"/>
</dbReference>
<gene>
    <name evidence="2" type="ORF">GMBLW1_42710</name>
</gene>
<name>A0A6C2YVM7_9BACT</name>
<feature type="region of interest" description="Disordered" evidence="1">
    <location>
        <begin position="121"/>
        <end position="151"/>
    </location>
</feature>
<evidence type="ECO:0000313" key="3">
    <source>
        <dbReference type="Proteomes" id="UP000464378"/>
    </source>
</evidence>
<feature type="compositionally biased region" description="Low complexity" evidence="1">
    <location>
        <begin position="124"/>
        <end position="139"/>
    </location>
</feature>
<organism evidence="2">
    <name type="scientific">Tuwongella immobilis</name>
    <dbReference type="NCBI Taxonomy" id="692036"/>
    <lineage>
        <taxon>Bacteria</taxon>
        <taxon>Pseudomonadati</taxon>
        <taxon>Planctomycetota</taxon>
        <taxon>Planctomycetia</taxon>
        <taxon>Gemmatales</taxon>
        <taxon>Gemmataceae</taxon>
        <taxon>Tuwongella</taxon>
    </lineage>
</organism>
<keyword evidence="3" id="KW-1185">Reference proteome</keyword>
<dbReference type="KEGG" id="tim:GMBLW1_42710"/>
<dbReference type="EMBL" id="LR586016">
    <property type="protein sequence ID" value="VIP04922.1"/>
    <property type="molecule type" value="Genomic_DNA"/>
</dbReference>
<proteinExistence type="predicted"/>
<sequence>MKRQWILTLGLCWGSFAPLTQITAAEPAEMRTSQPPDAKRSQAGRLQILSNPQLSGINFGLMIRGSEATLFGTFPSEDLHRLALELTAQLPGVRSVTSDCEVIPPPPVAIEMVQQMVASGGRTSNPAAARPAASAASVPQPKPKVVHRKPTMPSQPIGIAYLPPIPTKLPPPDPNLVVRPRDLVHSSAYRGGVQWKPSEDLPPAVELLKPEFLPDR</sequence>